<proteinExistence type="predicted"/>
<evidence type="ECO:0000313" key="1">
    <source>
        <dbReference type="EMBL" id="SEC42190.1"/>
    </source>
</evidence>
<organism evidence="1 2">
    <name type="scientific">Rhodococcus jostii</name>
    <dbReference type="NCBI Taxonomy" id="132919"/>
    <lineage>
        <taxon>Bacteria</taxon>
        <taxon>Bacillati</taxon>
        <taxon>Actinomycetota</taxon>
        <taxon>Actinomycetes</taxon>
        <taxon>Mycobacteriales</taxon>
        <taxon>Nocardiaceae</taxon>
        <taxon>Rhodococcus</taxon>
    </lineage>
</organism>
<sequence length="146" mass="15579">MKQALKTVLVCLVVGAAALVVWSVASRPDSPEPPRPLPDSAVMVHGGPTTCSELFGQPCDFGLQSAFNRWGTGLAPFVDSGVLGPYAERIGFVASAKLSLDACALSHTTGKTVLEFVEQAQRQHPDAGSPELFPFWNRTRQTLCPV</sequence>
<protein>
    <submittedName>
        <fullName evidence="1">Uncharacterized protein</fullName>
    </submittedName>
</protein>
<gene>
    <name evidence="1" type="ORF">SAMN04490220_1602</name>
</gene>
<accession>A0A1H4SDT0</accession>
<reference evidence="2" key="1">
    <citation type="submission" date="2016-10" db="EMBL/GenBank/DDBJ databases">
        <authorList>
            <person name="Varghese N."/>
        </authorList>
    </citation>
    <scope>NUCLEOTIDE SEQUENCE [LARGE SCALE GENOMIC DNA]</scope>
    <source>
        <strain evidence="2">DSM 44719</strain>
    </source>
</reference>
<dbReference type="Proteomes" id="UP000183407">
    <property type="component" value="Unassembled WGS sequence"/>
</dbReference>
<dbReference type="RefSeq" id="WP_073360470.1">
    <property type="nucleotide sequence ID" value="NZ_FNTL01000004.1"/>
</dbReference>
<name>A0A1H4SDT0_RHOJO</name>
<dbReference type="EMBL" id="FNTL01000004">
    <property type="protein sequence ID" value="SEC42190.1"/>
    <property type="molecule type" value="Genomic_DNA"/>
</dbReference>
<dbReference type="AlphaFoldDB" id="A0A1H4SDT0"/>
<dbReference type="OrthoDB" id="4480325at2"/>
<evidence type="ECO:0000313" key="2">
    <source>
        <dbReference type="Proteomes" id="UP000183407"/>
    </source>
</evidence>